<organism evidence="2 3">
    <name type="scientific">Deinococcus roseus</name>
    <dbReference type="NCBI Taxonomy" id="392414"/>
    <lineage>
        <taxon>Bacteria</taxon>
        <taxon>Thermotogati</taxon>
        <taxon>Deinococcota</taxon>
        <taxon>Deinococci</taxon>
        <taxon>Deinococcales</taxon>
        <taxon>Deinococcaceae</taxon>
        <taxon>Deinococcus</taxon>
    </lineage>
</organism>
<protein>
    <recommendedName>
        <fullName evidence="4">Ada DNA repair metal-binding domain-containing protein</fullName>
    </recommendedName>
</protein>
<accession>A0ABQ2CVD5</accession>
<keyword evidence="3" id="KW-1185">Reference proteome</keyword>
<dbReference type="Proteomes" id="UP000632222">
    <property type="component" value="Unassembled WGS sequence"/>
</dbReference>
<proteinExistence type="predicted"/>
<dbReference type="EMBL" id="BMOD01000002">
    <property type="protein sequence ID" value="GGJ24670.1"/>
    <property type="molecule type" value="Genomic_DNA"/>
</dbReference>
<dbReference type="RefSeq" id="WP_189000352.1">
    <property type="nucleotide sequence ID" value="NZ_BMOD01000002.1"/>
</dbReference>
<evidence type="ECO:0000313" key="2">
    <source>
        <dbReference type="EMBL" id="GGJ24670.1"/>
    </source>
</evidence>
<feature type="signal peptide" evidence="1">
    <location>
        <begin position="1"/>
        <end position="20"/>
    </location>
</feature>
<feature type="chain" id="PRO_5045869306" description="Ada DNA repair metal-binding domain-containing protein" evidence="1">
    <location>
        <begin position="21"/>
        <end position="82"/>
    </location>
</feature>
<keyword evidence="1" id="KW-0732">Signal</keyword>
<reference evidence="3" key="1">
    <citation type="journal article" date="2019" name="Int. J. Syst. Evol. Microbiol.">
        <title>The Global Catalogue of Microorganisms (GCM) 10K type strain sequencing project: providing services to taxonomists for standard genome sequencing and annotation.</title>
        <authorList>
            <consortium name="The Broad Institute Genomics Platform"/>
            <consortium name="The Broad Institute Genome Sequencing Center for Infectious Disease"/>
            <person name="Wu L."/>
            <person name="Ma J."/>
        </authorList>
    </citation>
    <scope>NUCLEOTIDE SEQUENCE [LARGE SCALE GENOMIC DNA]</scope>
    <source>
        <strain evidence="3">JCM 14370</strain>
    </source>
</reference>
<gene>
    <name evidence="2" type="ORF">GCM10008938_08490</name>
</gene>
<evidence type="ECO:0008006" key="4">
    <source>
        <dbReference type="Google" id="ProtNLM"/>
    </source>
</evidence>
<comment type="caution">
    <text evidence="2">The sequence shown here is derived from an EMBL/GenBank/DDBJ whole genome shotgun (WGS) entry which is preliminary data.</text>
</comment>
<name>A0ABQ2CVD5_9DEIO</name>
<evidence type="ECO:0000256" key="1">
    <source>
        <dbReference type="SAM" id="SignalP"/>
    </source>
</evidence>
<sequence>MKHHLLICLLLGVLSQTVVAQGVLPLSRTTCPASHPIKGNLSNRGEKIYHLPGGAYYKRTYPERCFKTRQEAEKAGFRASKR</sequence>
<evidence type="ECO:0000313" key="3">
    <source>
        <dbReference type="Proteomes" id="UP000632222"/>
    </source>
</evidence>